<sequence>MQVRVKKEEIQEKLSKIQNIVEKKSIMPILNHFLMDISEQDGFILATDLETAVKQPLKVDISEPGKACIHAKKFYEIVKELDEDIEISLVEQWLKIESGQSVFRIATLPADEFPVWPEIGDAVKINLTKDFLLTAIDKTIYAAGEADARYVLNGVLFHLIEPGEFKVVGTDGHRLALFRAVAEDSFLVKGEKKVILSKKSLNEMKRFLSDSESVSLYIGKTHVMCEMDGISFLTRMIEGNYPDYESVIPRDNDKVAIVDKNLFIASLKRVSVLTKERQNAVRTEWSKEGLVISSSDPEIGEAQDELKIEYQDEPFVIGFNAKYLIDALEEITSDKAKITMREPEKAVYITDATPGPSFIYECVVMPLRL</sequence>
<dbReference type="InterPro" id="IPR001001">
    <property type="entry name" value="DNA_polIII_beta"/>
</dbReference>
<dbReference type="InterPro" id="IPR022634">
    <property type="entry name" value="DNA_polIII_beta_N"/>
</dbReference>
<gene>
    <name evidence="14" type="primary">dnaN</name>
    <name evidence="14" type="ORF">ENV75_04575</name>
</gene>
<evidence type="ECO:0000256" key="8">
    <source>
        <dbReference type="ARBA" id="ARBA00022932"/>
    </source>
</evidence>
<dbReference type="SUPFAM" id="SSF55979">
    <property type="entry name" value="DNA clamp"/>
    <property type="match status" value="3"/>
</dbReference>
<comment type="subcellular location">
    <subcellularLocation>
        <location evidence="1 10">Cytoplasm</location>
    </subcellularLocation>
</comment>
<evidence type="ECO:0000256" key="7">
    <source>
        <dbReference type="ARBA" id="ARBA00022705"/>
    </source>
</evidence>
<evidence type="ECO:0000256" key="5">
    <source>
        <dbReference type="ARBA" id="ARBA00022679"/>
    </source>
</evidence>
<dbReference type="GO" id="GO:0006271">
    <property type="term" value="P:DNA strand elongation involved in DNA replication"/>
    <property type="evidence" value="ECO:0007669"/>
    <property type="project" value="TreeGrafter"/>
</dbReference>
<evidence type="ECO:0000256" key="4">
    <source>
        <dbReference type="ARBA" id="ARBA00022490"/>
    </source>
</evidence>
<protein>
    <recommendedName>
        <fullName evidence="3 10">Beta sliding clamp</fullName>
    </recommendedName>
</protein>
<keyword evidence="8 10" id="KW-0239">DNA-directed DNA polymerase</keyword>
<dbReference type="AlphaFoldDB" id="A0A7C4ELN5"/>
<dbReference type="EMBL" id="DTHO01000051">
    <property type="protein sequence ID" value="HGG99705.1"/>
    <property type="molecule type" value="Genomic_DNA"/>
</dbReference>
<name>A0A7C4ELN5_9BACT</name>
<evidence type="ECO:0000256" key="3">
    <source>
        <dbReference type="ARBA" id="ARBA00021035"/>
    </source>
</evidence>
<comment type="caution">
    <text evidence="14">The sequence shown here is derived from an EMBL/GenBank/DDBJ whole genome shotgun (WGS) entry which is preliminary data.</text>
</comment>
<dbReference type="CDD" id="cd00140">
    <property type="entry name" value="beta_clamp"/>
    <property type="match status" value="1"/>
</dbReference>
<evidence type="ECO:0000259" key="13">
    <source>
        <dbReference type="Pfam" id="PF02768"/>
    </source>
</evidence>
<dbReference type="Gene3D" id="3.70.10.10">
    <property type="match status" value="1"/>
</dbReference>
<keyword evidence="4 10" id="KW-0963">Cytoplasm</keyword>
<dbReference type="Pfam" id="PF00712">
    <property type="entry name" value="DNA_pol3_beta"/>
    <property type="match status" value="1"/>
</dbReference>
<dbReference type="GO" id="GO:0003887">
    <property type="term" value="F:DNA-directed DNA polymerase activity"/>
    <property type="evidence" value="ECO:0007669"/>
    <property type="project" value="UniProtKB-UniRule"/>
</dbReference>
<evidence type="ECO:0000313" key="14">
    <source>
        <dbReference type="EMBL" id="HGG99705.1"/>
    </source>
</evidence>
<evidence type="ECO:0000256" key="6">
    <source>
        <dbReference type="ARBA" id="ARBA00022695"/>
    </source>
</evidence>
<dbReference type="GO" id="GO:0005737">
    <property type="term" value="C:cytoplasm"/>
    <property type="evidence" value="ECO:0007669"/>
    <property type="project" value="UniProtKB-SubCell"/>
</dbReference>
<dbReference type="GO" id="GO:0009360">
    <property type="term" value="C:DNA polymerase III complex"/>
    <property type="evidence" value="ECO:0007669"/>
    <property type="project" value="InterPro"/>
</dbReference>
<dbReference type="GO" id="GO:0008408">
    <property type="term" value="F:3'-5' exonuclease activity"/>
    <property type="evidence" value="ECO:0007669"/>
    <property type="project" value="InterPro"/>
</dbReference>
<dbReference type="PANTHER" id="PTHR30478:SF0">
    <property type="entry name" value="BETA SLIDING CLAMP"/>
    <property type="match status" value="1"/>
</dbReference>
<dbReference type="PANTHER" id="PTHR30478">
    <property type="entry name" value="DNA POLYMERASE III SUBUNIT BETA"/>
    <property type="match status" value="1"/>
</dbReference>
<dbReference type="InterPro" id="IPR022637">
    <property type="entry name" value="DNA_polIII_beta_cen"/>
</dbReference>
<dbReference type="Gene3D" id="3.10.150.10">
    <property type="entry name" value="DNA Polymerase III, subunit A, domain 2"/>
    <property type="match status" value="1"/>
</dbReference>
<evidence type="ECO:0000256" key="1">
    <source>
        <dbReference type="ARBA" id="ARBA00004496"/>
    </source>
</evidence>
<comment type="subunit">
    <text evidence="10">Forms a ring-shaped head-to-tail homodimer around DNA.</text>
</comment>
<dbReference type="SMART" id="SM00480">
    <property type="entry name" value="POL3Bc"/>
    <property type="match status" value="1"/>
</dbReference>
<dbReference type="Pfam" id="PF02768">
    <property type="entry name" value="DNA_pol3_beta_3"/>
    <property type="match status" value="1"/>
</dbReference>
<dbReference type="NCBIfam" id="TIGR00663">
    <property type="entry name" value="dnan"/>
    <property type="match status" value="1"/>
</dbReference>
<keyword evidence="5 10" id="KW-0808">Transferase</keyword>
<evidence type="ECO:0000259" key="12">
    <source>
        <dbReference type="Pfam" id="PF02767"/>
    </source>
</evidence>
<evidence type="ECO:0000256" key="10">
    <source>
        <dbReference type="PIRNR" id="PIRNR000804"/>
    </source>
</evidence>
<organism evidence="14">
    <name type="scientific">Thermodesulfovibrio aggregans</name>
    <dbReference type="NCBI Taxonomy" id="86166"/>
    <lineage>
        <taxon>Bacteria</taxon>
        <taxon>Pseudomonadati</taxon>
        <taxon>Nitrospirota</taxon>
        <taxon>Thermodesulfovibrionia</taxon>
        <taxon>Thermodesulfovibrionales</taxon>
        <taxon>Thermodesulfovibrionaceae</taxon>
        <taxon>Thermodesulfovibrio</taxon>
    </lineage>
</organism>
<dbReference type="GO" id="GO:0003677">
    <property type="term" value="F:DNA binding"/>
    <property type="evidence" value="ECO:0007669"/>
    <property type="project" value="UniProtKB-UniRule"/>
</dbReference>
<feature type="domain" description="DNA polymerase III beta sliding clamp central" evidence="12">
    <location>
        <begin position="127"/>
        <end position="243"/>
    </location>
</feature>
<dbReference type="InterPro" id="IPR046938">
    <property type="entry name" value="DNA_clamp_sf"/>
</dbReference>
<dbReference type="InterPro" id="IPR022635">
    <property type="entry name" value="DNA_polIII_beta_C"/>
</dbReference>
<keyword evidence="7 10" id="KW-0235">DNA replication</keyword>
<reference evidence="14" key="1">
    <citation type="journal article" date="2020" name="mSystems">
        <title>Genome- and Community-Level Interaction Insights into Carbon Utilization and Element Cycling Functions of Hydrothermarchaeota in Hydrothermal Sediment.</title>
        <authorList>
            <person name="Zhou Z."/>
            <person name="Liu Y."/>
            <person name="Xu W."/>
            <person name="Pan J."/>
            <person name="Luo Z.H."/>
            <person name="Li M."/>
        </authorList>
    </citation>
    <scope>NUCLEOTIDE SEQUENCE [LARGE SCALE GENOMIC DNA]</scope>
    <source>
        <strain evidence="14">SpSt-788</strain>
    </source>
</reference>
<feature type="domain" description="DNA polymerase III beta sliding clamp C-terminal" evidence="13">
    <location>
        <begin position="246"/>
        <end position="353"/>
    </location>
</feature>
<evidence type="ECO:0000256" key="2">
    <source>
        <dbReference type="ARBA" id="ARBA00010752"/>
    </source>
</evidence>
<comment type="function">
    <text evidence="10">Confers DNA tethering and processivity to DNA polymerases and other proteins. Acts as a clamp, forming a ring around DNA (a reaction catalyzed by the clamp-loading complex) which diffuses in an ATP-independent manner freely and bidirectionally along dsDNA. Initially characterized for its ability to contact the catalytic subunit of DNA polymerase III (Pol III), a complex, multichain enzyme responsible for most of the replicative synthesis in bacteria; Pol III exhibits 3'-5' exonuclease proofreading activity. The beta chain is required for initiation of replication as well as for processivity of DNA replication.</text>
</comment>
<dbReference type="PIRSF" id="PIRSF000804">
    <property type="entry name" value="DNA_pol_III_b"/>
    <property type="match status" value="1"/>
</dbReference>
<keyword evidence="9" id="KW-0238">DNA-binding</keyword>
<evidence type="ECO:0000259" key="11">
    <source>
        <dbReference type="Pfam" id="PF00712"/>
    </source>
</evidence>
<accession>A0A7C4ELN5</accession>
<feature type="domain" description="DNA polymerase III beta sliding clamp N-terminal" evidence="11">
    <location>
        <begin position="1"/>
        <end position="115"/>
    </location>
</feature>
<keyword evidence="6 10" id="KW-0548">Nucleotidyltransferase</keyword>
<comment type="similarity">
    <text evidence="2 10">Belongs to the beta sliding clamp family.</text>
</comment>
<proteinExistence type="inferred from homology"/>
<dbReference type="Pfam" id="PF02767">
    <property type="entry name" value="DNA_pol3_beta_2"/>
    <property type="match status" value="1"/>
</dbReference>
<evidence type="ECO:0000256" key="9">
    <source>
        <dbReference type="ARBA" id="ARBA00023125"/>
    </source>
</evidence>